<comment type="caution">
    <text evidence="2">The sequence shown here is derived from an EMBL/GenBank/DDBJ whole genome shotgun (WGS) entry which is preliminary data.</text>
</comment>
<keyword evidence="3" id="KW-1185">Reference proteome</keyword>
<gene>
    <name evidence="2" type="ORF">DFH05DRAFT_1493048</name>
</gene>
<evidence type="ECO:0000256" key="1">
    <source>
        <dbReference type="SAM" id="SignalP"/>
    </source>
</evidence>
<evidence type="ECO:0000313" key="2">
    <source>
        <dbReference type="EMBL" id="KAJ3743930.1"/>
    </source>
</evidence>
<dbReference type="Proteomes" id="UP001142393">
    <property type="component" value="Unassembled WGS sequence"/>
</dbReference>
<name>A0A9W8NZC5_9AGAR</name>
<dbReference type="EMBL" id="JANVFU010000007">
    <property type="protein sequence ID" value="KAJ3743930.1"/>
    <property type="molecule type" value="Genomic_DNA"/>
</dbReference>
<proteinExistence type="predicted"/>
<accession>A0A9W8NZC5</accession>
<sequence>MRFTIASFMFVVVAALLTMFTVEAAAVPRPQARAPEEPVEVVTRAAAEPGPNVAARMHARDFHARAPVPVDVNNGAASVEKRGRVHARDFRRV</sequence>
<reference evidence="2 3" key="1">
    <citation type="journal article" date="2023" name="Proc. Natl. Acad. Sci. U.S.A.">
        <title>A global phylogenomic analysis of the shiitake genus Lentinula.</title>
        <authorList>
            <person name="Sierra-Patev S."/>
            <person name="Min B."/>
            <person name="Naranjo-Ortiz M."/>
            <person name="Looney B."/>
            <person name="Konkel Z."/>
            <person name="Slot J.C."/>
            <person name="Sakamoto Y."/>
            <person name="Steenwyk J.L."/>
            <person name="Rokas A."/>
            <person name="Carro J."/>
            <person name="Camarero S."/>
            <person name="Ferreira P."/>
            <person name="Molpeceres G."/>
            <person name="Ruiz-Duenas F.J."/>
            <person name="Serrano A."/>
            <person name="Henrissat B."/>
            <person name="Drula E."/>
            <person name="Hughes K.W."/>
            <person name="Mata J.L."/>
            <person name="Ishikawa N.K."/>
            <person name="Vargas-Isla R."/>
            <person name="Ushijima S."/>
            <person name="Smith C.A."/>
            <person name="Donoghue J."/>
            <person name="Ahrendt S."/>
            <person name="Andreopoulos W."/>
            <person name="He G."/>
            <person name="LaButti K."/>
            <person name="Lipzen A."/>
            <person name="Ng V."/>
            <person name="Riley R."/>
            <person name="Sandor L."/>
            <person name="Barry K."/>
            <person name="Martinez A.T."/>
            <person name="Xiao Y."/>
            <person name="Gibbons J.G."/>
            <person name="Terashima K."/>
            <person name="Grigoriev I.V."/>
            <person name="Hibbett D."/>
        </authorList>
    </citation>
    <scope>NUCLEOTIDE SEQUENCE [LARGE SCALE GENOMIC DNA]</scope>
    <source>
        <strain evidence="2 3">TFB7810</strain>
    </source>
</reference>
<evidence type="ECO:0000313" key="3">
    <source>
        <dbReference type="Proteomes" id="UP001142393"/>
    </source>
</evidence>
<keyword evidence="1" id="KW-0732">Signal</keyword>
<protein>
    <submittedName>
        <fullName evidence="2">Uncharacterized protein</fullName>
    </submittedName>
</protein>
<feature type="chain" id="PRO_5040737116" evidence="1">
    <location>
        <begin position="25"/>
        <end position="93"/>
    </location>
</feature>
<dbReference type="AlphaFoldDB" id="A0A9W8NZC5"/>
<feature type="signal peptide" evidence="1">
    <location>
        <begin position="1"/>
        <end position="24"/>
    </location>
</feature>
<organism evidence="2 3">
    <name type="scientific">Lentinula detonsa</name>
    <dbReference type="NCBI Taxonomy" id="2804962"/>
    <lineage>
        <taxon>Eukaryota</taxon>
        <taxon>Fungi</taxon>
        <taxon>Dikarya</taxon>
        <taxon>Basidiomycota</taxon>
        <taxon>Agaricomycotina</taxon>
        <taxon>Agaricomycetes</taxon>
        <taxon>Agaricomycetidae</taxon>
        <taxon>Agaricales</taxon>
        <taxon>Marasmiineae</taxon>
        <taxon>Omphalotaceae</taxon>
        <taxon>Lentinula</taxon>
    </lineage>
</organism>